<dbReference type="InterPro" id="IPR041577">
    <property type="entry name" value="RT_RNaseH_2"/>
</dbReference>
<dbReference type="InterPro" id="IPR043128">
    <property type="entry name" value="Rev_trsase/Diguanyl_cyclase"/>
</dbReference>
<name>A0A8X6SRI7_TRICX</name>
<proteinExistence type="predicted"/>
<dbReference type="FunFam" id="3.30.70.270:FF:000003">
    <property type="entry name" value="Transposon Ty3-G Gag-Pol polyprotein"/>
    <property type="match status" value="1"/>
</dbReference>
<dbReference type="CDD" id="cd01647">
    <property type="entry name" value="RT_LTR"/>
    <property type="match status" value="1"/>
</dbReference>
<dbReference type="Gene3D" id="3.30.70.270">
    <property type="match status" value="2"/>
</dbReference>
<dbReference type="SUPFAM" id="SSF56672">
    <property type="entry name" value="DNA/RNA polymerases"/>
    <property type="match status" value="1"/>
</dbReference>
<keyword evidence="4" id="KW-1185">Reference proteome</keyword>
<evidence type="ECO:0000313" key="3">
    <source>
        <dbReference type="EMBL" id="GFY16095.1"/>
    </source>
</evidence>
<dbReference type="PROSITE" id="PS50878">
    <property type="entry name" value="RT_POL"/>
    <property type="match status" value="1"/>
</dbReference>
<dbReference type="PANTHER" id="PTHR33064">
    <property type="entry name" value="POL PROTEIN"/>
    <property type="match status" value="1"/>
</dbReference>
<dbReference type="Gene3D" id="3.10.10.10">
    <property type="entry name" value="HIV Type 1 Reverse Transcriptase, subunit A, domain 1"/>
    <property type="match status" value="1"/>
</dbReference>
<evidence type="ECO:0000259" key="2">
    <source>
        <dbReference type="PROSITE" id="PS50878"/>
    </source>
</evidence>
<dbReference type="GO" id="GO:0071897">
    <property type="term" value="P:DNA biosynthetic process"/>
    <property type="evidence" value="ECO:0007669"/>
    <property type="project" value="UniProtKB-ARBA"/>
</dbReference>
<comment type="caution">
    <text evidence="3">The sequence shown here is derived from an EMBL/GenBank/DDBJ whole genome shotgun (WGS) entry which is preliminary data.</text>
</comment>
<accession>A0A8X6SRI7</accession>
<dbReference type="EMBL" id="BMAU01021337">
    <property type="protein sequence ID" value="GFY16095.1"/>
    <property type="molecule type" value="Genomic_DNA"/>
</dbReference>
<dbReference type="FunFam" id="3.30.70.270:FF:000026">
    <property type="entry name" value="Transposon Ty3-G Gag-Pol polyprotein"/>
    <property type="match status" value="1"/>
</dbReference>
<feature type="domain" description="Reverse transcriptase" evidence="2">
    <location>
        <begin position="1"/>
        <end position="114"/>
    </location>
</feature>
<dbReference type="Pfam" id="PF00078">
    <property type="entry name" value="RVT_1"/>
    <property type="match status" value="1"/>
</dbReference>
<organism evidence="3 4">
    <name type="scientific">Trichonephila clavipes</name>
    <name type="common">Golden silk orbweaver</name>
    <name type="synonym">Nephila clavipes</name>
    <dbReference type="NCBI Taxonomy" id="2585209"/>
    <lineage>
        <taxon>Eukaryota</taxon>
        <taxon>Metazoa</taxon>
        <taxon>Ecdysozoa</taxon>
        <taxon>Arthropoda</taxon>
        <taxon>Chelicerata</taxon>
        <taxon>Arachnida</taxon>
        <taxon>Araneae</taxon>
        <taxon>Araneomorphae</taxon>
        <taxon>Entelegynae</taxon>
        <taxon>Araneoidea</taxon>
        <taxon>Nephilidae</taxon>
        <taxon>Trichonephila</taxon>
    </lineage>
</organism>
<feature type="region of interest" description="Disordered" evidence="1">
    <location>
        <begin position="219"/>
        <end position="287"/>
    </location>
</feature>
<dbReference type="InterPro" id="IPR043502">
    <property type="entry name" value="DNA/RNA_pol_sf"/>
</dbReference>
<evidence type="ECO:0000313" key="4">
    <source>
        <dbReference type="Proteomes" id="UP000887159"/>
    </source>
</evidence>
<dbReference type="AlphaFoldDB" id="A0A8X6SRI7"/>
<dbReference type="InterPro" id="IPR000477">
    <property type="entry name" value="RT_dom"/>
</dbReference>
<dbReference type="Pfam" id="PF17919">
    <property type="entry name" value="RT_RNaseH_2"/>
    <property type="match status" value="1"/>
</dbReference>
<feature type="compositionally biased region" description="Basic and acidic residues" evidence="1">
    <location>
        <begin position="219"/>
        <end position="246"/>
    </location>
</feature>
<gene>
    <name evidence="3" type="primary">TY3B-I</name>
    <name evidence="3" type="ORF">TNCV_3530981</name>
</gene>
<evidence type="ECO:0000256" key="1">
    <source>
        <dbReference type="SAM" id="MobiDB-lite"/>
    </source>
</evidence>
<dbReference type="InterPro" id="IPR051320">
    <property type="entry name" value="Viral_Replic_Matur_Polypro"/>
</dbReference>
<reference evidence="3" key="1">
    <citation type="submission" date="2020-08" db="EMBL/GenBank/DDBJ databases">
        <title>Multicomponent nature underlies the extraordinary mechanical properties of spider dragline silk.</title>
        <authorList>
            <person name="Kono N."/>
            <person name="Nakamura H."/>
            <person name="Mori M."/>
            <person name="Yoshida Y."/>
            <person name="Ohtoshi R."/>
            <person name="Malay A.D."/>
            <person name="Moran D.A.P."/>
            <person name="Tomita M."/>
            <person name="Numata K."/>
            <person name="Arakawa K."/>
        </authorList>
    </citation>
    <scope>NUCLEOTIDE SEQUENCE</scope>
</reference>
<dbReference type="PANTHER" id="PTHR33064:SF37">
    <property type="entry name" value="RIBONUCLEASE H"/>
    <property type="match status" value="1"/>
</dbReference>
<sequence length="287" mass="32854">MDLSKGYFQIPLTPRAQRYAAFVTPFGTYIPKKMMFGLVCAPYYFCKLMAQVLEGLEQFALPYIDDIAIFSQGWKDHVKHIDIVLGRLRKAGLKVKPSKCKFAQEEVLFLGHRIGSGSRSPSDLKIKAIADFPRPTTKTHVRSFLGLVGYYSHYIPNYSTIASPLTDALKGKIKKEKITWDEKCGKAFEELKAKLVSQPILFAPDFATDFILQTDASWENREKREKNEKKGKENEEKKEKSSEKTRAGRFRKRRGESQSVLFRDADQESKTLMRNNTLRTGPRQAVE</sequence>
<protein>
    <recommendedName>
        <fullName evidence="2">Reverse transcriptase domain-containing protein</fullName>
    </recommendedName>
</protein>
<dbReference type="Proteomes" id="UP000887159">
    <property type="component" value="Unassembled WGS sequence"/>
</dbReference>